<keyword evidence="1" id="KW-0472">Membrane</keyword>
<dbReference type="AlphaFoldDB" id="A0A5A7N1S0"/>
<dbReference type="EMBL" id="BKCM01000009">
    <property type="protein sequence ID" value="GER01300.1"/>
    <property type="molecule type" value="Genomic_DNA"/>
</dbReference>
<keyword evidence="3" id="KW-1185">Reference proteome</keyword>
<sequence>MKNAMTVVILSVLLAAVGITTFIVLNELTAVTLSMHGYIALGLGIGFTLILGCALMYLVFYSSHSGHDASAQSKLED</sequence>
<protein>
    <submittedName>
        <fullName evidence="2">Uncharacterized protein</fullName>
    </submittedName>
</protein>
<evidence type="ECO:0000313" key="3">
    <source>
        <dbReference type="Proteomes" id="UP000325187"/>
    </source>
</evidence>
<comment type="caution">
    <text evidence="2">The sequence shown here is derived from an EMBL/GenBank/DDBJ whole genome shotgun (WGS) entry which is preliminary data.</text>
</comment>
<name>A0A5A7N1S0_9PROT</name>
<feature type="transmembrane region" description="Helical" evidence="1">
    <location>
        <begin position="37"/>
        <end position="60"/>
    </location>
</feature>
<accession>A0A5A7N1S0</accession>
<evidence type="ECO:0000256" key="1">
    <source>
        <dbReference type="SAM" id="Phobius"/>
    </source>
</evidence>
<proteinExistence type="predicted"/>
<gene>
    <name evidence="2" type="ORF">JCM17845_19230</name>
</gene>
<dbReference type="RefSeq" id="WP_150002451.1">
    <property type="nucleotide sequence ID" value="NZ_BKCM01000009.1"/>
</dbReference>
<evidence type="ECO:0000313" key="2">
    <source>
        <dbReference type="EMBL" id="GER01300.1"/>
    </source>
</evidence>
<feature type="transmembrane region" description="Helical" evidence="1">
    <location>
        <begin position="7"/>
        <end position="25"/>
    </location>
</feature>
<dbReference type="Proteomes" id="UP000325187">
    <property type="component" value="Unassembled WGS sequence"/>
</dbReference>
<reference evidence="2 3" key="1">
    <citation type="submission" date="2019-09" db="EMBL/GenBank/DDBJ databases">
        <title>NBRP : Genome information of microbial organism related human and environment.</title>
        <authorList>
            <person name="Hattori M."/>
            <person name="Oshima K."/>
            <person name="Inaba H."/>
            <person name="Suda W."/>
            <person name="Sakamoto M."/>
            <person name="Iino T."/>
            <person name="Kitahara M."/>
            <person name="Oshida Y."/>
            <person name="Iida T."/>
            <person name="Kudo T."/>
            <person name="Itoh T."/>
            <person name="Ohkuma M."/>
        </authorList>
    </citation>
    <scope>NUCLEOTIDE SEQUENCE [LARGE SCALE GENOMIC DNA]</scope>
    <source>
        <strain evidence="2 3">Mie-1</strain>
    </source>
</reference>
<keyword evidence="1" id="KW-0812">Transmembrane</keyword>
<keyword evidence="1" id="KW-1133">Transmembrane helix</keyword>
<organism evidence="2 3">
    <name type="scientific">Iodidimonas gelatinilytica</name>
    <dbReference type="NCBI Taxonomy" id="1236966"/>
    <lineage>
        <taxon>Bacteria</taxon>
        <taxon>Pseudomonadati</taxon>
        <taxon>Pseudomonadota</taxon>
        <taxon>Alphaproteobacteria</taxon>
        <taxon>Iodidimonadales</taxon>
        <taxon>Iodidimonadaceae</taxon>
        <taxon>Iodidimonas</taxon>
    </lineage>
</organism>